<dbReference type="InterPro" id="IPR011006">
    <property type="entry name" value="CheY-like_superfamily"/>
</dbReference>
<evidence type="ECO:0000259" key="1">
    <source>
        <dbReference type="PROSITE" id="PS50110"/>
    </source>
</evidence>
<dbReference type="SMART" id="SM00448">
    <property type="entry name" value="REC"/>
    <property type="match status" value="1"/>
</dbReference>
<feature type="domain" description="Response regulatory" evidence="1">
    <location>
        <begin position="47"/>
        <end position="164"/>
    </location>
</feature>
<sequence length="179" mass="19323">MQLRQHAPFSKTSATDPPGVIFIIYYTTSTSEQLTVSASNAKIPDVHILLATDAQWVLDEVLAALGSPDTSFTVCRNGRDVPEAIATRTPDLAVLDLQIGSMGAMAVTMNLRLDHSDHRIPHVPVLMLLDRKADVHLARRSGANGWIIKPLDALRLQRAANAVASGESWHDGEVLAANA</sequence>
<evidence type="ECO:0000313" key="2">
    <source>
        <dbReference type="EMBL" id="CAB4793285.1"/>
    </source>
</evidence>
<dbReference type="SUPFAM" id="SSF52172">
    <property type="entry name" value="CheY-like"/>
    <property type="match status" value="1"/>
</dbReference>
<organism evidence="2">
    <name type="scientific">freshwater metagenome</name>
    <dbReference type="NCBI Taxonomy" id="449393"/>
    <lineage>
        <taxon>unclassified sequences</taxon>
        <taxon>metagenomes</taxon>
        <taxon>ecological metagenomes</taxon>
    </lineage>
</organism>
<dbReference type="Pfam" id="PF00072">
    <property type="entry name" value="Response_reg"/>
    <property type="match status" value="1"/>
</dbReference>
<proteinExistence type="predicted"/>
<dbReference type="InterPro" id="IPR001789">
    <property type="entry name" value="Sig_transdc_resp-reg_receiver"/>
</dbReference>
<name>A0A6J6XAS0_9ZZZZ</name>
<dbReference type="PROSITE" id="PS50110">
    <property type="entry name" value="RESPONSE_REGULATORY"/>
    <property type="match status" value="1"/>
</dbReference>
<accession>A0A6J6XAS0</accession>
<dbReference type="Gene3D" id="3.40.50.2300">
    <property type="match status" value="1"/>
</dbReference>
<reference evidence="2" key="1">
    <citation type="submission" date="2020-05" db="EMBL/GenBank/DDBJ databases">
        <authorList>
            <person name="Chiriac C."/>
            <person name="Salcher M."/>
            <person name="Ghai R."/>
            <person name="Kavagutti S V."/>
        </authorList>
    </citation>
    <scope>NUCLEOTIDE SEQUENCE</scope>
</reference>
<dbReference type="EMBL" id="CAFAAG010000053">
    <property type="protein sequence ID" value="CAB4793285.1"/>
    <property type="molecule type" value="Genomic_DNA"/>
</dbReference>
<dbReference type="GO" id="GO:0000160">
    <property type="term" value="P:phosphorelay signal transduction system"/>
    <property type="evidence" value="ECO:0007669"/>
    <property type="project" value="InterPro"/>
</dbReference>
<dbReference type="AlphaFoldDB" id="A0A6J6XAS0"/>
<gene>
    <name evidence="2" type="ORF">UFOPK2975_00800</name>
</gene>
<protein>
    <submittedName>
        <fullName evidence="2">Unannotated protein</fullName>
    </submittedName>
</protein>